<gene>
    <name evidence="1" type="ORF">MELIAE_LOCUS877</name>
</gene>
<evidence type="ECO:0000313" key="1">
    <source>
        <dbReference type="EMBL" id="CAH0546781.1"/>
    </source>
</evidence>
<dbReference type="AlphaFoldDB" id="A0A9P0AT95"/>
<proteinExistence type="predicted"/>
<dbReference type="OrthoDB" id="6769802at2759"/>
<organism evidence="1 2">
    <name type="scientific">Brassicogethes aeneus</name>
    <name type="common">Rape pollen beetle</name>
    <name type="synonym">Meligethes aeneus</name>
    <dbReference type="NCBI Taxonomy" id="1431903"/>
    <lineage>
        <taxon>Eukaryota</taxon>
        <taxon>Metazoa</taxon>
        <taxon>Ecdysozoa</taxon>
        <taxon>Arthropoda</taxon>
        <taxon>Hexapoda</taxon>
        <taxon>Insecta</taxon>
        <taxon>Pterygota</taxon>
        <taxon>Neoptera</taxon>
        <taxon>Endopterygota</taxon>
        <taxon>Coleoptera</taxon>
        <taxon>Polyphaga</taxon>
        <taxon>Cucujiformia</taxon>
        <taxon>Nitidulidae</taxon>
        <taxon>Meligethinae</taxon>
        <taxon>Brassicogethes</taxon>
    </lineage>
</organism>
<keyword evidence="2" id="KW-1185">Reference proteome</keyword>
<evidence type="ECO:0000313" key="2">
    <source>
        <dbReference type="Proteomes" id="UP001154078"/>
    </source>
</evidence>
<reference evidence="1" key="1">
    <citation type="submission" date="2021-12" db="EMBL/GenBank/DDBJ databases">
        <authorList>
            <person name="King R."/>
        </authorList>
    </citation>
    <scope>NUCLEOTIDE SEQUENCE</scope>
</reference>
<accession>A0A9P0AT95</accession>
<name>A0A9P0AT95_BRAAE</name>
<dbReference type="EMBL" id="OV121132">
    <property type="protein sequence ID" value="CAH0546781.1"/>
    <property type="molecule type" value="Genomic_DNA"/>
</dbReference>
<protein>
    <submittedName>
        <fullName evidence="1">Uncharacterized protein</fullName>
    </submittedName>
</protein>
<dbReference type="Proteomes" id="UP001154078">
    <property type="component" value="Chromosome 1"/>
</dbReference>
<sequence>MCHLESNYDPVYPVNPKRVTNTNGCDIPVARLNHPYPFAPDCIFFPKNLPLCSQNAKHALPRYLLHNLKNTRAKTQALCSCTLCELVRDPGPYNFTKKPAKNKKKRSNKCRKCGETYSVGKKHFCSPDKHFPSFQEHLSNLLPPKQREHLACSLIKDISLNTNTPMGAGLSSGNKTVTLSQIHGRALNIKITPKRNNQTIGPQQISAGDVCKIATNYGLSSNVVQGIARDLRGGSQKRNLFEPHLKTKLSTYRHRLDAFFNFKSCPIMTSKAGEKTTSTEILAYCTDVAALIAYVKGTRNNDNSYLKFGINGGGGFLKICLSVQEPDSAVIDNRQKYIAGVAAKRFKDSGVKKLFILAIIAATQENHENVRMLWSLLQINDFAGTIATDLKLANILVGIMSHASSFPCTWCLASKESLDTCGEKRTIENCQENYLEWEKINFKKSLAKNYKNCSNLPVLSRGTDDSRQILDIIAPPELHCNCSLSLNL</sequence>